<dbReference type="EMBL" id="JAENIG010000014">
    <property type="protein sequence ID" value="MBK1856490.1"/>
    <property type="molecule type" value="Genomic_DNA"/>
</dbReference>
<feature type="domain" description="TIM-barrel" evidence="1">
    <location>
        <begin position="10"/>
        <end position="281"/>
    </location>
</feature>
<protein>
    <submittedName>
        <fullName evidence="2">Phosphoenolpyruvate hydrolase family protein</fullName>
    </submittedName>
</protein>
<dbReference type="Gene3D" id="3.20.20.70">
    <property type="entry name" value="Aldolase class I"/>
    <property type="match status" value="1"/>
</dbReference>
<keyword evidence="3" id="KW-1185">Reference proteome</keyword>
<dbReference type="InterPro" id="IPR013785">
    <property type="entry name" value="Aldolase_TIM"/>
</dbReference>
<comment type="caution">
    <text evidence="2">The sequence shown here is derived from an EMBL/GenBank/DDBJ whole genome shotgun (WGS) entry which is preliminary data.</text>
</comment>
<dbReference type="InterPro" id="IPR051353">
    <property type="entry name" value="Tobamovirus_resist_UPF0261"/>
</dbReference>
<reference evidence="2" key="1">
    <citation type="submission" date="2021-01" db="EMBL/GenBank/DDBJ databases">
        <title>Modified the classification status of verrucomicrobia.</title>
        <authorList>
            <person name="Feng X."/>
        </authorList>
    </citation>
    <scope>NUCLEOTIDE SEQUENCE</scope>
    <source>
        <strain evidence="2">5K15</strain>
    </source>
</reference>
<evidence type="ECO:0000259" key="1">
    <source>
        <dbReference type="Pfam" id="PF09370"/>
    </source>
</evidence>
<evidence type="ECO:0000313" key="2">
    <source>
        <dbReference type="EMBL" id="MBK1856490.1"/>
    </source>
</evidence>
<dbReference type="RefSeq" id="WP_309491111.1">
    <property type="nucleotide sequence ID" value="NZ_JAENIG010000014.1"/>
</dbReference>
<dbReference type="Proteomes" id="UP000634206">
    <property type="component" value="Unassembled WGS sequence"/>
</dbReference>
<name>A0AAE2SE17_9BACT</name>
<dbReference type="PANTHER" id="PTHR31862">
    <property type="entry name" value="UPF0261 DOMAIN PROTEIN (AFU_ORTHOLOGUE AFUA_1G10120)"/>
    <property type="match status" value="1"/>
</dbReference>
<dbReference type="PIRSF" id="PIRSF034452">
    <property type="entry name" value="TIM-br_sig_trnsd"/>
    <property type="match status" value="1"/>
</dbReference>
<dbReference type="GO" id="GO:0016787">
    <property type="term" value="F:hydrolase activity"/>
    <property type="evidence" value="ECO:0007669"/>
    <property type="project" value="UniProtKB-KW"/>
</dbReference>
<evidence type="ECO:0000313" key="3">
    <source>
        <dbReference type="Proteomes" id="UP000634206"/>
    </source>
</evidence>
<dbReference type="PANTHER" id="PTHR31862:SF1">
    <property type="entry name" value="UPF0261 DOMAIN PROTEIN (AFU_ORTHOLOGUE AFUA_1G10120)"/>
    <property type="match status" value="1"/>
</dbReference>
<organism evidence="2 3">
    <name type="scientific">Oceaniferula flava</name>
    <dbReference type="NCBI Taxonomy" id="2800421"/>
    <lineage>
        <taxon>Bacteria</taxon>
        <taxon>Pseudomonadati</taxon>
        <taxon>Verrucomicrobiota</taxon>
        <taxon>Verrucomicrobiia</taxon>
        <taxon>Verrucomicrobiales</taxon>
        <taxon>Verrucomicrobiaceae</taxon>
        <taxon>Oceaniferula</taxon>
    </lineage>
</organism>
<dbReference type="AlphaFoldDB" id="A0AAE2SE17"/>
<gene>
    <name evidence="2" type="ORF">JIN83_16080</name>
</gene>
<dbReference type="InterPro" id="IPR015813">
    <property type="entry name" value="Pyrv/PenolPyrv_kinase-like_dom"/>
</dbReference>
<accession>A0AAE2SE17</accession>
<dbReference type="Pfam" id="PF09370">
    <property type="entry name" value="PEP_hydrolase"/>
    <property type="match status" value="1"/>
</dbReference>
<keyword evidence="2" id="KW-0378">Hydrolase</keyword>
<sequence length="286" mass="31018">MITKRISTEQILANLKRKVDAREPIMISSAGSGLVAKLQEAAGTDCINTFSGARLRANGMGTMSMMWPILDSNKQTLDYTREDIMPALDGKAFVCACLNANDPLKDMHMVLQQCKDMGVNSVSNIGPSISYVDKDSEIFKVMSSAGITLDNEIEMLKYAREEMDMVSVGLGFTLEDSVRICGEAKPHIFCFHAGTTQGGLKGYSGGMTLDETAAVTEEAYAKCREVHPDVILVAHGAALEKPADAQYILDNTTGHGFWTGSSTERLPVEQAVSKAAKDFADLRFSK</sequence>
<dbReference type="InterPro" id="IPR009215">
    <property type="entry name" value="TIM-br_IGPS-like"/>
</dbReference>
<dbReference type="SUPFAM" id="SSF51621">
    <property type="entry name" value="Phosphoenolpyruvate/pyruvate domain"/>
    <property type="match status" value="1"/>
</dbReference>
<proteinExistence type="predicted"/>